<dbReference type="EMBL" id="JASCZI010181265">
    <property type="protein sequence ID" value="MED6180396.1"/>
    <property type="molecule type" value="Genomic_DNA"/>
</dbReference>
<comment type="caution">
    <text evidence="1">The sequence shown here is derived from an EMBL/GenBank/DDBJ whole genome shotgun (WGS) entry which is preliminary data.</text>
</comment>
<dbReference type="Proteomes" id="UP001341840">
    <property type="component" value="Unassembled WGS sequence"/>
</dbReference>
<reference evidence="1 2" key="1">
    <citation type="journal article" date="2023" name="Plants (Basel)">
        <title>Bridging the Gap: Combining Genomics and Transcriptomics Approaches to Understand Stylosanthes scabra, an Orphan Legume from the Brazilian Caatinga.</title>
        <authorList>
            <person name="Ferreira-Neto J.R.C."/>
            <person name="da Silva M.D."/>
            <person name="Binneck E."/>
            <person name="de Melo N.F."/>
            <person name="da Silva R.H."/>
            <person name="de Melo A.L.T.M."/>
            <person name="Pandolfi V."/>
            <person name="Bustamante F.O."/>
            <person name="Brasileiro-Vidal A.C."/>
            <person name="Benko-Iseppon A.M."/>
        </authorList>
    </citation>
    <scope>NUCLEOTIDE SEQUENCE [LARGE SCALE GENOMIC DNA]</scope>
    <source>
        <tissue evidence="1">Leaves</tissue>
    </source>
</reference>
<evidence type="ECO:0000313" key="1">
    <source>
        <dbReference type="EMBL" id="MED6180396.1"/>
    </source>
</evidence>
<gene>
    <name evidence="1" type="ORF">PIB30_009745</name>
</gene>
<evidence type="ECO:0000313" key="2">
    <source>
        <dbReference type="Proteomes" id="UP001341840"/>
    </source>
</evidence>
<proteinExistence type="predicted"/>
<protein>
    <submittedName>
        <fullName evidence="1">Uncharacterized protein</fullName>
    </submittedName>
</protein>
<feature type="non-terminal residue" evidence="1">
    <location>
        <position position="73"/>
    </location>
</feature>
<organism evidence="1 2">
    <name type="scientific">Stylosanthes scabra</name>
    <dbReference type="NCBI Taxonomy" id="79078"/>
    <lineage>
        <taxon>Eukaryota</taxon>
        <taxon>Viridiplantae</taxon>
        <taxon>Streptophyta</taxon>
        <taxon>Embryophyta</taxon>
        <taxon>Tracheophyta</taxon>
        <taxon>Spermatophyta</taxon>
        <taxon>Magnoliopsida</taxon>
        <taxon>eudicotyledons</taxon>
        <taxon>Gunneridae</taxon>
        <taxon>Pentapetalae</taxon>
        <taxon>rosids</taxon>
        <taxon>fabids</taxon>
        <taxon>Fabales</taxon>
        <taxon>Fabaceae</taxon>
        <taxon>Papilionoideae</taxon>
        <taxon>50 kb inversion clade</taxon>
        <taxon>dalbergioids sensu lato</taxon>
        <taxon>Dalbergieae</taxon>
        <taxon>Pterocarpus clade</taxon>
        <taxon>Stylosanthes</taxon>
    </lineage>
</organism>
<keyword evidence="2" id="KW-1185">Reference proteome</keyword>
<accession>A0ABU6W4R4</accession>
<sequence>MVNTSSSSMRFYDEFASDNRSNQLGSKAIRKLTSRASQRCLIVHITCVRTRAARTHSTGAACKSLQRRARTHG</sequence>
<name>A0ABU6W4R4_9FABA</name>